<evidence type="ECO:0000313" key="1">
    <source>
        <dbReference type="EMBL" id="KRM41838.1"/>
    </source>
</evidence>
<evidence type="ECO:0000313" key="2">
    <source>
        <dbReference type="Proteomes" id="UP000051010"/>
    </source>
</evidence>
<accession>A0A0R1YH38</accession>
<reference evidence="1 2" key="1">
    <citation type="journal article" date="2015" name="Genome Announc.">
        <title>Expanding the biotechnology potential of lactobacilli through comparative genomics of 213 strains and associated genera.</title>
        <authorList>
            <person name="Sun Z."/>
            <person name="Harris H.M."/>
            <person name="McCann A."/>
            <person name="Guo C."/>
            <person name="Argimon S."/>
            <person name="Zhang W."/>
            <person name="Yang X."/>
            <person name="Jeffery I.B."/>
            <person name="Cooney J.C."/>
            <person name="Kagawa T.F."/>
            <person name="Liu W."/>
            <person name="Song Y."/>
            <person name="Salvetti E."/>
            <person name="Wrobel A."/>
            <person name="Rasinkangas P."/>
            <person name="Parkhill J."/>
            <person name="Rea M.C."/>
            <person name="O'Sullivan O."/>
            <person name="Ritari J."/>
            <person name="Douillard F.P."/>
            <person name="Paul Ross R."/>
            <person name="Yang R."/>
            <person name="Briner A.E."/>
            <person name="Felis G.E."/>
            <person name="de Vos W.M."/>
            <person name="Barrangou R."/>
            <person name="Klaenhammer T.R."/>
            <person name="Caufield P.W."/>
            <person name="Cui Y."/>
            <person name="Zhang H."/>
            <person name="O'Toole P.W."/>
        </authorList>
    </citation>
    <scope>NUCLEOTIDE SEQUENCE [LARGE SCALE GENOMIC DNA]</scope>
    <source>
        <strain evidence="1 2">DSM 18390</strain>
    </source>
</reference>
<sequence length="58" mass="6994">MVLWRRHFVLSILREWLLFGDRALWRTVVDNNLVQNQGILSQLDFKSFIMFILGFIKV</sequence>
<dbReference type="EMBL" id="AZFZ01000050">
    <property type="protein sequence ID" value="KRM41838.1"/>
    <property type="molecule type" value="Genomic_DNA"/>
</dbReference>
<dbReference type="Proteomes" id="UP000051010">
    <property type="component" value="Unassembled WGS sequence"/>
</dbReference>
<proteinExistence type="predicted"/>
<protein>
    <submittedName>
        <fullName evidence="1">Uncharacterized protein</fullName>
    </submittedName>
</protein>
<gene>
    <name evidence="1" type="ORF">FD47_GL002181</name>
</gene>
<name>A0A0R1YH38_9LACO</name>
<comment type="caution">
    <text evidence="1">The sequence shown here is derived from an EMBL/GenBank/DDBJ whole genome shotgun (WGS) entry which is preliminary data.</text>
</comment>
<dbReference type="PATRIC" id="fig|1423786.4.peg.2292"/>
<organism evidence="1 2">
    <name type="scientific">Lentilactobacillus parafarraginis DSM 18390 = JCM 14109</name>
    <dbReference type="NCBI Taxonomy" id="1423786"/>
    <lineage>
        <taxon>Bacteria</taxon>
        <taxon>Bacillati</taxon>
        <taxon>Bacillota</taxon>
        <taxon>Bacilli</taxon>
        <taxon>Lactobacillales</taxon>
        <taxon>Lactobacillaceae</taxon>
        <taxon>Lentilactobacillus</taxon>
    </lineage>
</organism>
<dbReference type="AlphaFoldDB" id="A0A0R1YH38"/>